<accession>D5WQW7</accession>
<comment type="catalytic activity">
    <reaction evidence="4">
        <text>propane + NADH + O2 + H(+) = propan-2-ol + NAD(+) + H2O</text>
        <dbReference type="Rhea" id="RHEA:49992"/>
        <dbReference type="ChEBI" id="CHEBI:15377"/>
        <dbReference type="ChEBI" id="CHEBI:15378"/>
        <dbReference type="ChEBI" id="CHEBI:15379"/>
        <dbReference type="ChEBI" id="CHEBI:17824"/>
        <dbReference type="ChEBI" id="CHEBI:32879"/>
        <dbReference type="ChEBI" id="CHEBI:57540"/>
        <dbReference type="ChEBI" id="CHEBI:57945"/>
        <dbReference type="EC" id="1.14.13.227"/>
    </reaction>
</comment>
<dbReference type="OrthoDB" id="9806768at2"/>
<dbReference type="KEGG" id="bts:Btus_2036"/>
<dbReference type="InterPro" id="IPR003430">
    <property type="entry name" value="Phenol_Hydrox"/>
</dbReference>
<proteinExistence type="predicted"/>
<name>D5WQW7_KYRT2</name>
<dbReference type="SUPFAM" id="SSF47240">
    <property type="entry name" value="Ferritin-like"/>
    <property type="match status" value="1"/>
</dbReference>
<evidence type="ECO:0000256" key="2">
    <source>
        <dbReference type="ARBA" id="ARBA00023002"/>
    </source>
</evidence>
<gene>
    <name evidence="5" type="ordered locus">Btus_2036</name>
</gene>
<keyword evidence="3" id="KW-0503">Monooxygenase</keyword>
<dbReference type="AlphaFoldDB" id="D5WQW7"/>
<dbReference type="GO" id="GO:0004497">
    <property type="term" value="F:monooxygenase activity"/>
    <property type="evidence" value="ECO:0007669"/>
    <property type="project" value="UniProtKB-KW"/>
</dbReference>
<evidence type="ECO:0000256" key="1">
    <source>
        <dbReference type="ARBA" id="ARBA00012710"/>
    </source>
</evidence>
<keyword evidence="2" id="KW-0560">Oxidoreductase</keyword>
<reference evidence="5 6" key="1">
    <citation type="journal article" date="2011" name="Stand. Genomic Sci.">
        <title>Complete genome sequence of the thermophilic, hydrogen-oxidizing Bacillus tusciae type strain (T2) and reclassification in the new genus, Kyrpidia gen. nov. as Kyrpidia tusciae comb. nov. and emendation of the family Alicyclobacillaceae da Costa and Rainey, 2010.</title>
        <authorList>
            <person name="Klenk H.P."/>
            <person name="Lapidus A."/>
            <person name="Chertkov O."/>
            <person name="Copeland A."/>
            <person name="Del Rio T.G."/>
            <person name="Nolan M."/>
            <person name="Lucas S."/>
            <person name="Chen F."/>
            <person name="Tice H."/>
            <person name="Cheng J.F."/>
            <person name="Han C."/>
            <person name="Bruce D."/>
            <person name="Goodwin L."/>
            <person name="Pitluck S."/>
            <person name="Pati A."/>
            <person name="Ivanova N."/>
            <person name="Mavromatis K."/>
            <person name="Daum C."/>
            <person name="Chen A."/>
            <person name="Palaniappan K."/>
            <person name="Chang Y.J."/>
            <person name="Land M."/>
            <person name="Hauser L."/>
            <person name="Jeffries C.D."/>
            <person name="Detter J.C."/>
            <person name="Rohde M."/>
            <person name="Abt B."/>
            <person name="Pukall R."/>
            <person name="Goker M."/>
            <person name="Bristow J."/>
            <person name="Markowitz V."/>
            <person name="Hugenholtz P."/>
            <person name="Eisen J.A."/>
        </authorList>
    </citation>
    <scope>NUCLEOTIDE SEQUENCE [LARGE SCALE GENOMIC DNA]</scope>
    <source>
        <strain evidence="5 6">DSM 2912</strain>
    </source>
</reference>
<dbReference type="Proteomes" id="UP000002368">
    <property type="component" value="Chromosome"/>
</dbReference>
<dbReference type="InterPro" id="IPR012348">
    <property type="entry name" value="RNR-like"/>
</dbReference>
<evidence type="ECO:0000256" key="4">
    <source>
        <dbReference type="ARBA" id="ARBA00048941"/>
    </source>
</evidence>
<protein>
    <recommendedName>
        <fullName evidence="1">propane 2-monooxygenase</fullName>
        <ecNumber evidence="1">1.14.13.227</ecNumber>
    </recommendedName>
</protein>
<dbReference type="eggNOG" id="ENOG502Z7Z9">
    <property type="taxonomic scope" value="Bacteria"/>
</dbReference>
<dbReference type="Pfam" id="PF02332">
    <property type="entry name" value="Phenol_Hydrox"/>
    <property type="match status" value="1"/>
</dbReference>
<dbReference type="EMBL" id="CP002017">
    <property type="protein sequence ID" value="ADG06726.1"/>
    <property type="molecule type" value="Genomic_DNA"/>
</dbReference>
<organism evidence="5 6">
    <name type="scientific">Kyrpidia tusciae (strain DSM 2912 / NBRC 15312 / T2)</name>
    <name type="common">Bacillus tusciae</name>
    <dbReference type="NCBI Taxonomy" id="562970"/>
    <lineage>
        <taxon>Bacteria</taxon>
        <taxon>Bacillati</taxon>
        <taxon>Bacillota</taxon>
        <taxon>Bacilli</taxon>
        <taxon>Bacillales</taxon>
        <taxon>Alicyclobacillaceae</taxon>
        <taxon>Kyrpidia</taxon>
    </lineage>
</organism>
<dbReference type="Gene3D" id="1.10.620.20">
    <property type="entry name" value="Ribonucleotide Reductase, subunit A"/>
    <property type="match status" value="1"/>
</dbReference>
<evidence type="ECO:0000313" key="6">
    <source>
        <dbReference type="Proteomes" id="UP000002368"/>
    </source>
</evidence>
<dbReference type="InterPro" id="IPR009078">
    <property type="entry name" value="Ferritin-like_SF"/>
</dbReference>
<dbReference type="HOGENOM" id="CLU_061948_1_0_9"/>
<keyword evidence="6" id="KW-1185">Reference proteome</keyword>
<dbReference type="EC" id="1.14.13.227" evidence="1"/>
<dbReference type="RefSeq" id="WP_013076012.1">
    <property type="nucleotide sequence ID" value="NC_014098.1"/>
</dbReference>
<dbReference type="STRING" id="562970.Btus_2036"/>
<evidence type="ECO:0000256" key="3">
    <source>
        <dbReference type="ARBA" id="ARBA00023033"/>
    </source>
</evidence>
<sequence>MLMPDGSPNYTAEKSRLRCSDWNRITDANEEYERAFYQRQQAIEEQFRRTLDTAKARQSFETLDPAWKNVLETHLSAFKHAEYGLGMFSFATMQREALTIMLNNIFTVQSAEKLRFAQDVIIYMMELAEQVPGFREDRGREAWLSAPEWQGVRKNVENINAATDWGEQWLAINLIYEPLVGQLFRSRFIMLFGPQNGDFVTPVLVSTAEADHDRNVRTTIEAFKVLLSDPDYGTTNRNAVEEWVEKYIPLSVAAAKALAPLWDIPKVKVTAFSDSYERAASKLLHNLSSLGITLPKGVQV</sequence>
<evidence type="ECO:0000313" key="5">
    <source>
        <dbReference type="EMBL" id="ADG06726.1"/>
    </source>
</evidence>